<feature type="non-terminal residue" evidence="2">
    <location>
        <position position="277"/>
    </location>
</feature>
<feature type="compositionally biased region" description="Low complexity" evidence="1">
    <location>
        <begin position="267"/>
        <end position="277"/>
    </location>
</feature>
<feature type="compositionally biased region" description="Basic residues" evidence="1">
    <location>
        <begin position="176"/>
        <end position="186"/>
    </location>
</feature>
<name>A0A6J4KDD1_9ACTN</name>
<reference evidence="2" key="1">
    <citation type="submission" date="2020-02" db="EMBL/GenBank/DDBJ databases">
        <authorList>
            <person name="Meier V. D."/>
        </authorList>
    </citation>
    <scope>NUCLEOTIDE SEQUENCE</scope>
    <source>
        <strain evidence="2">AVDCRST_MAG61</strain>
    </source>
</reference>
<dbReference type="EMBL" id="CADCTT010000171">
    <property type="protein sequence ID" value="CAA9302801.1"/>
    <property type="molecule type" value="Genomic_DNA"/>
</dbReference>
<feature type="compositionally biased region" description="Basic and acidic residues" evidence="1">
    <location>
        <begin position="116"/>
        <end position="131"/>
    </location>
</feature>
<feature type="non-terminal residue" evidence="2">
    <location>
        <position position="1"/>
    </location>
</feature>
<gene>
    <name evidence="2" type="ORF">AVDCRST_MAG61-1160</name>
</gene>
<feature type="region of interest" description="Disordered" evidence="1">
    <location>
        <begin position="250"/>
        <end position="277"/>
    </location>
</feature>
<evidence type="ECO:0000313" key="2">
    <source>
        <dbReference type="EMBL" id="CAA9302801.1"/>
    </source>
</evidence>
<dbReference type="GO" id="GO:0050380">
    <property type="term" value="F:undecaprenyl-diphosphatase activity"/>
    <property type="evidence" value="ECO:0007669"/>
    <property type="project" value="UniProtKB-EC"/>
</dbReference>
<keyword evidence="2" id="KW-0378">Hydrolase</keyword>
<feature type="region of interest" description="Disordered" evidence="1">
    <location>
        <begin position="1"/>
        <end position="188"/>
    </location>
</feature>
<sequence length="277" mass="30335">GLVRGTGAGHRARTDRVPAHLLQRAPVDRRPVLRRRGRRRRLHRHHPAGHRDRGDPLLPPRHRPDHRPLAGLPDRPGAPRRRGRPDGVAGDPRFGADRGARSAVRGRDRHRAPQPLDHRGHAGRLRPDHRGGRPARPQRASAELAHLAARDPLRAGAVAGPDPGRLPLGRHDQRRSGPRLHPRGRRPLLVPACHPGRRRVGLLQAGRHLRRPGAAGLGADRAGHRGLVLRRLRRHRLAAALHQHPHVHAVRGLPAGPRRGGRRAAARRGAGTAAAAL</sequence>
<dbReference type="EC" id="3.6.1.27" evidence="2"/>
<accession>A0A6J4KDD1</accession>
<evidence type="ECO:0000256" key="1">
    <source>
        <dbReference type="SAM" id="MobiDB-lite"/>
    </source>
</evidence>
<proteinExistence type="predicted"/>
<organism evidence="2">
    <name type="scientific">uncultured Friedmanniella sp</name>
    <dbReference type="NCBI Taxonomy" id="335381"/>
    <lineage>
        <taxon>Bacteria</taxon>
        <taxon>Bacillati</taxon>
        <taxon>Actinomycetota</taxon>
        <taxon>Actinomycetes</taxon>
        <taxon>Propionibacteriales</taxon>
        <taxon>Nocardioidaceae</taxon>
        <taxon>Friedmanniella</taxon>
        <taxon>environmental samples</taxon>
    </lineage>
</organism>
<protein>
    <submittedName>
        <fullName evidence="2">Undecaprenyl-diphosphatase</fullName>
        <ecNumber evidence="2">3.6.1.27</ecNumber>
    </submittedName>
</protein>
<dbReference type="AlphaFoldDB" id="A0A6J4KDD1"/>
<feature type="compositionally biased region" description="Basic residues" evidence="1">
    <location>
        <begin position="32"/>
        <end position="48"/>
    </location>
</feature>